<reference evidence="2 3" key="1">
    <citation type="submission" date="2019-03" db="EMBL/GenBank/DDBJ databases">
        <title>Genomic Encyclopedia of Type Strains, Phase IV (KMG-IV): sequencing the most valuable type-strain genomes for metagenomic binning, comparative biology and taxonomic classification.</title>
        <authorList>
            <person name="Goeker M."/>
        </authorList>
    </citation>
    <scope>NUCLEOTIDE SEQUENCE [LARGE SCALE GENOMIC DNA]</scope>
    <source>
        <strain evidence="2 3">DSM 28287</strain>
    </source>
</reference>
<dbReference type="Gene3D" id="1.10.10.10">
    <property type="entry name" value="Winged helix-like DNA-binding domain superfamily/Winged helix DNA-binding domain"/>
    <property type="match status" value="1"/>
</dbReference>
<dbReference type="AlphaFoldDB" id="A0A4R6QAZ1"/>
<gene>
    <name evidence="2" type="ORF">EV211_10276</name>
</gene>
<dbReference type="SUPFAM" id="SSF88659">
    <property type="entry name" value="Sigma3 and sigma4 domains of RNA polymerase sigma factors"/>
    <property type="match status" value="1"/>
</dbReference>
<dbReference type="RefSeq" id="WP_166635318.1">
    <property type="nucleotide sequence ID" value="NZ_SNXO01000002.1"/>
</dbReference>
<keyword evidence="3" id="KW-1185">Reference proteome</keyword>
<sequence>MIRDELEQLRAMKQELDTLRRQYAQTPAEEVGDTYGDYRTGHKHTRVMYGYSLAKCEALAKRIDTKTNTIYKKIADLENYLDDIESSEMRDILRLYYADGLSQEEIGQRKGYSRSAITRKIQNYWEEKV</sequence>
<dbReference type="Pfam" id="PF04545">
    <property type="entry name" value="Sigma70_r4"/>
    <property type="match status" value="1"/>
</dbReference>
<evidence type="ECO:0000313" key="2">
    <source>
        <dbReference type="EMBL" id="TDP59834.1"/>
    </source>
</evidence>
<dbReference type="EMBL" id="SNXO01000002">
    <property type="protein sequence ID" value="TDP59834.1"/>
    <property type="molecule type" value="Genomic_DNA"/>
</dbReference>
<dbReference type="GO" id="GO:0003700">
    <property type="term" value="F:DNA-binding transcription factor activity"/>
    <property type="evidence" value="ECO:0007669"/>
    <property type="project" value="InterPro"/>
</dbReference>
<feature type="domain" description="RNA polymerase sigma-70 region 4" evidence="1">
    <location>
        <begin position="88"/>
        <end position="119"/>
    </location>
</feature>
<dbReference type="InterPro" id="IPR013324">
    <property type="entry name" value="RNA_pol_sigma_r3/r4-like"/>
</dbReference>
<protein>
    <submittedName>
        <fullName evidence="2">Sigma-70-like protein</fullName>
    </submittedName>
</protein>
<dbReference type="InterPro" id="IPR036388">
    <property type="entry name" value="WH-like_DNA-bd_sf"/>
</dbReference>
<comment type="caution">
    <text evidence="2">The sequence shown here is derived from an EMBL/GenBank/DDBJ whole genome shotgun (WGS) entry which is preliminary data.</text>
</comment>
<accession>A0A4R6QAZ1</accession>
<dbReference type="GO" id="GO:0006352">
    <property type="term" value="P:DNA-templated transcription initiation"/>
    <property type="evidence" value="ECO:0007669"/>
    <property type="project" value="InterPro"/>
</dbReference>
<evidence type="ECO:0000313" key="3">
    <source>
        <dbReference type="Proteomes" id="UP000295500"/>
    </source>
</evidence>
<organism evidence="2 3">
    <name type="scientific">Aminicella lysinilytica</name>
    <dbReference type="NCBI Taxonomy" id="433323"/>
    <lineage>
        <taxon>Bacteria</taxon>
        <taxon>Bacillati</taxon>
        <taxon>Bacillota</taxon>
        <taxon>Clostridia</taxon>
        <taxon>Peptostreptococcales</taxon>
        <taxon>Anaerovoracaceae</taxon>
        <taxon>Aminicella</taxon>
    </lineage>
</organism>
<dbReference type="InterPro" id="IPR007630">
    <property type="entry name" value="RNA_pol_sigma70_r4"/>
</dbReference>
<proteinExistence type="predicted"/>
<evidence type="ECO:0000259" key="1">
    <source>
        <dbReference type="Pfam" id="PF04545"/>
    </source>
</evidence>
<name>A0A4R6QAZ1_9FIRM</name>
<dbReference type="Proteomes" id="UP000295500">
    <property type="component" value="Unassembled WGS sequence"/>
</dbReference>